<dbReference type="CDD" id="cd22997">
    <property type="entry name" value="GT_LH"/>
    <property type="match status" value="1"/>
</dbReference>
<dbReference type="EMBL" id="JAFCIX010000340">
    <property type="protein sequence ID" value="KAH6594040.1"/>
    <property type="molecule type" value="Genomic_DNA"/>
</dbReference>
<protein>
    <recommendedName>
        <fullName evidence="2">PLOD1-3-like GT domain-containing protein</fullName>
    </recommendedName>
</protein>
<dbReference type="InterPro" id="IPR057589">
    <property type="entry name" value="GT_PLOD"/>
</dbReference>
<dbReference type="Proteomes" id="UP001648503">
    <property type="component" value="Unassembled WGS sequence"/>
</dbReference>
<dbReference type="PANTHER" id="PTHR36587:SF2">
    <property type="entry name" value="EXPRESSION SITE-ASSOCIATED GENE 3 (ESAG3)-LIKE PROTEIN"/>
    <property type="match status" value="1"/>
</dbReference>
<feature type="domain" description="PLOD1-3-like GT" evidence="2">
    <location>
        <begin position="157"/>
        <end position="314"/>
    </location>
</feature>
<name>A0ABQ8F8K9_9FUNG</name>
<dbReference type="Pfam" id="PF25342">
    <property type="entry name" value="GT_PLOD"/>
    <property type="match status" value="1"/>
</dbReference>
<gene>
    <name evidence="3" type="ORF">BASA50_006946</name>
</gene>
<organism evidence="3 4">
    <name type="scientific">Batrachochytrium salamandrivorans</name>
    <dbReference type="NCBI Taxonomy" id="1357716"/>
    <lineage>
        <taxon>Eukaryota</taxon>
        <taxon>Fungi</taxon>
        <taxon>Fungi incertae sedis</taxon>
        <taxon>Chytridiomycota</taxon>
        <taxon>Chytridiomycota incertae sedis</taxon>
        <taxon>Chytridiomycetes</taxon>
        <taxon>Rhizophydiales</taxon>
        <taxon>Rhizophydiales incertae sedis</taxon>
        <taxon>Batrachochytrium</taxon>
    </lineage>
</organism>
<sequence length="432" mass="47803">MMWRLTSKRISGHKQLTFLFLCLVATAILFMGLASSPEAPYRIAEVYMSCMAPKLSSLNSFLNIETSSCSSQVKASSIDTRLLMRNRGQFIAQMQARTAAGGTGGCSAPLVNAKSRRDSHPPVNPADSTAHAGNEPVVDTSSTTDSTTDSADGCVEWVTFSTKCSKNLNRLAALAHLTGVQFTILGMHTAWPGFGGRIHTLSQYLSTVPDDRIIIFTDADDVIPLPQCSAAHMAQTFLSHDTPVLFMAERECWPDISLKESYPKPTVEPTPFIYLNGGSYMGYAWALRDIIAEAYSIHCSDDQRGFTRAFLSGMSYQPINHHQRHIYSQQNNGRDLYPSQTTLHKSPIAVADHGPGRAYIKLDVATTLFQSLVHSRMEEFDFTKFNRTGRVEQLLTRNSPCIFHQNGNKHAAEMVLPKMVELLGLDSLWNSK</sequence>
<evidence type="ECO:0000259" key="2">
    <source>
        <dbReference type="Pfam" id="PF25342"/>
    </source>
</evidence>
<feature type="compositionally biased region" description="Low complexity" evidence="1">
    <location>
        <begin position="139"/>
        <end position="149"/>
    </location>
</feature>
<evidence type="ECO:0000313" key="3">
    <source>
        <dbReference type="EMBL" id="KAH6594040.1"/>
    </source>
</evidence>
<evidence type="ECO:0000256" key="1">
    <source>
        <dbReference type="SAM" id="MobiDB-lite"/>
    </source>
</evidence>
<reference evidence="3 4" key="1">
    <citation type="submission" date="2021-02" db="EMBL/GenBank/DDBJ databases">
        <title>Variation within the Batrachochytrium salamandrivorans European outbreak.</title>
        <authorList>
            <person name="Kelly M."/>
            <person name="Pasmans F."/>
            <person name="Shea T.P."/>
            <person name="Munoz J.F."/>
            <person name="Carranza S."/>
            <person name="Cuomo C.A."/>
            <person name="Martel A."/>
        </authorList>
    </citation>
    <scope>NUCLEOTIDE SEQUENCE [LARGE SCALE GENOMIC DNA]</scope>
    <source>
        <strain evidence="3 4">AMFP18/2</strain>
    </source>
</reference>
<feature type="region of interest" description="Disordered" evidence="1">
    <location>
        <begin position="112"/>
        <end position="149"/>
    </location>
</feature>
<evidence type="ECO:0000313" key="4">
    <source>
        <dbReference type="Proteomes" id="UP001648503"/>
    </source>
</evidence>
<proteinExistence type="predicted"/>
<keyword evidence="4" id="KW-1185">Reference proteome</keyword>
<dbReference type="PANTHER" id="PTHR36587">
    <property type="entry name" value="EXPRESSION SITE-ASSOCIATED GENE 3 (ESAG3)-LIKE PROTEIN"/>
    <property type="match status" value="1"/>
</dbReference>
<accession>A0ABQ8F8K9</accession>
<comment type="caution">
    <text evidence="3">The sequence shown here is derived from an EMBL/GenBank/DDBJ whole genome shotgun (WGS) entry which is preliminary data.</text>
</comment>